<reference evidence="2 3" key="1">
    <citation type="journal article" date="2018" name="Nat. Biotechnol.">
        <title>A standardized bacterial taxonomy based on genome phylogeny substantially revises the tree of life.</title>
        <authorList>
            <person name="Parks D.H."/>
            <person name="Chuvochina M."/>
            <person name="Waite D.W."/>
            <person name="Rinke C."/>
            <person name="Skarshewski A."/>
            <person name="Chaumeil P.A."/>
            <person name="Hugenholtz P."/>
        </authorList>
    </citation>
    <scope>NUCLEOTIDE SEQUENCE [LARGE SCALE GENOMIC DNA]</scope>
    <source>
        <strain evidence="2">UBA9667</strain>
    </source>
</reference>
<evidence type="ECO:0000313" key="3">
    <source>
        <dbReference type="Proteomes" id="UP000263098"/>
    </source>
</evidence>
<dbReference type="PANTHER" id="PTHR43547:SF2">
    <property type="entry name" value="HYBRID SIGNAL TRANSDUCTION HISTIDINE KINASE C"/>
    <property type="match status" value="1"/>
</dbReference>
<sequence>MKTPWFILLLYILVSCHAVDKSKEQESELQSLVIASDLSNQQIKSIAEDAQGHIWIGTFRGLNKFNANEYHQYFCADDSLGLPDNQIQDILLDSKKQLWIATVNGVCQYTDQDNFVHIPINASNKNMVQLIENKEGRMFFNAVLQLYAYNPLTKSIDCVIPNLDPNHTFNVRCYIDDNDKLWVVSPRALVCYDSSTLVLKDSISLRGTPSYSFMHNKKELWLTGNHTIAIFDTQTHQFKELPPAIKQHPLLSNANIEYIHPYGDNSLLINTSKHGMFYYNFIDNTVTHQEEDGFPFEVPHFKISKIFTDSQKNLWFGSLDQGISVSYHYKERFNNNNYLRSALENKSVVSIAAEKNHNIWISTLMNGLYVYDIQNQKMENITIEKLFPQEKQRAIYVNQIFVDNANDIWMTATNNTVLKCSYINGNLKIKAQYNVFYPMSITQDHYGTMWIGTASVYLYALKQGDTEFRPIKMYDTRFTFIPSLLPLKSGSVLIAAFNQPMKLIDSKSLQIKELAVSPQDMKTSIRRSVFIPTAIYEDTQGEMWIGTVSNGLLCYSPQTGKIRPVPGTACLDISGIEEDKQGLLWVSTQYG</sequence>
<gene>
    <name evidence="2" type="ORF">DHW31_11970</name>
</gene>
<dbReference type="AlphaFoldDB" id="A0A3D2SIX5"/>
<dbReference type="Gene3D" id="2.130.10.10">
    <property type="entry name" value="YVTN repeat-like/Quinoprotein amine dehydrogenase"/>
    <property type="match status" value="2"/>
</dbReference>
<accession>A0A3D2SIX5</accession>
<evidence type="ECO:0000256" key="1">
    <source>
        <dbReference type="ARBA" id="ARBA00022553"/>
    </source>
</evidence>
<dbReference type="Pfam" id="PF07494">
    <property type="entry name" value="Reg_prop"/>
    <property type="match status" value="3"/>
</dbReference>
<organism evidence="2 3">
    <name type="scientific">Bacteroides graminisolvens</name>
    <dbReference type="NCBI Taxonomy" id="477666"/>
    <lineage>
        <taxon>Bacteria</taxon>
        <taxon>Pseudomonadati</taxon>
        <taxon>Bacteroidota</taxon>
        <taxon>Bacteroidia</taxon>
        <taxon>Bacteroidales</taxon>
        <taxon>Bacteroidaceae</taxon>
        <taxon>Bacteroides</taxon>
    </lineage>
</organism>
<dbReference type="SUPFAM" id="SSF63829">
    <property type="entry name" value="Calcium-dependent phosphotriesterase"/>
    <property type="match status" value="2"/>
</dbReference>
<dbReference type="GO" id="GO:0000155">
    <property type="term" value="F:phosphorelay sensor kinase activity"/>
    <property type="evidence" value="ECO:0007669"/>
    <property type="project" value="TreeGrafter"/>
</dbReference>
<dbReference type="PANTHER" id="PTHR43547">
    <property type="entry name" value="TWO-COMPONENT HISTIDINE KINASE"/>
    <property type="match status" value="1"/>
</dbReference>
<evidence type="ECO:0000313" key="2">
    <source>
        <dbReference type="EMBL" id="HCK25460.1"/>
    </source>
</evidence>
<proteinExistence type="predicted"/>
<keyword evidence="1" id="KW-0597">Phosphoprotein</keyword>
<dbReference type="InterPro" id="IPR011110">
    <property type="entry name" value="Reg_prop"/>
</dbReference>
<dbReference type="PROSITE" id="PS51257">
    <property type="entry name" value="PROKAR_LIPOPROTEIN"/>
    <property type="match status" value="1"/>
</dbReference>
<feature type="non-terminal residue" evidence="2">
    <location>
        <position position="591"/>
    </location>
</feature>
<comment type="caution">
    <text evidence="2">The sequence shown here is derived from an EMBL/GenBank/DDBJ whole genome shotgun (WGS) entry which is preliminary data.</text>
</comment>
<dbReference type="Proteomes" id="UP000263098">
    <property type="component" value="Unassembled WGS sequence"/>
</dbReference>
<dbReference type="EMBL" id="DPVG01000443">
    <property type="protein sequence ID" value="HCK25460.1"/>
    <property type="molecule type" value="Genomic_DNA"/>
</dbReference>
<keyword evidence="2" id="KW-0808">Transferase</keyword>
<keyword evidence="2" id="KW-0418">Kinase</keyword>
<dbReference type="InterPro" id="IPR015943">
    <property type="entry name" value="WD40/YVTN_repeat-like_dom_sf"/>
</dbReference>
<name>A0A3D2SIX5_9BACE</name>
<protein>
    <submittedName>
        <fullName evidence="2">Hybrid sensor histidine kinase/response regulator</fullName>
    </submittedName>
</protein>